<evidence type="ECO:0000313" key="2">
    <source>
        <dbReference type="Proteomes" id="UP000193067"/>
    </source>
</evidence>
<dbReference type="AlphaFoldDB" id="A0A1Y2IV19"/>
<dbReference type="Proteomes" id="UP000193067">
    <property type="component" value="Unassembled WGS sequence"/>
</dbReference>
<proteinExistence type="predicted"/>
<protein>
    <submittedName>
        <fullName evidence="1">Uncharacterized protein</fullName>
    </submittedName>
</protein>
<gene>
    <name evidence="1" type="ORF">PYCCODRAFT_1273227</name>
</gene>
<reference evidence="1 2" key="1">
    <citation type="journal article" date="2015" name="Biotechnol. Biofuels">
        <title>Enhanced degradation of softwood versus hardwood by the white-rot fungus Pycnoporus coccineus.</title>
        <authorList>
            <person name="Couturier M."/>
            <person name="Navarro D."/>
            <person name="Chevret D."/>
            <person name="Henrissat B."/>
            <person name="Piumi F."/>
            <person name="Ruiz-Duenas F.J."/>
            <person name="Martinez A.T."/>
            <person name="Grigoriev I.V."/>
            <person name="Riley R."/>
            <person name="Lipzen A."/>
            <person name="Berrin J.G."/>
            <person name="Master E.R."/>
            <person name="Rosso M.N."/>
        </authorList>
    </citation>
    <scope>NUCLEOTIDE SEQUENCE [LARGE SCALE GENOMIC DNA]</scope>
    <source>
        <strain evidence="1 2">BRFM310</strain>
    </source>
</reference>
<organism evidence="1 2">
    <name type="scientific">Trametes coccinea (strain BRFM310)</name>
    <name type="common">Pycnoporus coccineus</name>
    <dbReference type="NCBI Taxonomy" id="1353009"/>
    <lineage>
        <taxon>Eukaryota</taxon>
        <taxon>Fungi</taxon>
        <taxon>Dikarya</taxon>
        <taxon>Basidiomycota</taxon>
        <taxon>Agaricomycotina</taxon>
        <taxon>Agaricomycetes</taxon>
        <taxon>Polyporales</taxon>
        <taxon>Polyporaceae</taxon>
        <taxon>Trametes</taxon>
    </lineage>
</organism>
<name>A0A1Y2IV19_TRAC3</name>
<sequence>MRCATRPACGGVPAWACSVAIPARSRLRPCRGWVGCHTYTRAWLPVCDCEGRASGKEQVLAVGSALAPRRRSPFLSIHFLLRTASWLLYGHEASSVRSSPWWSFPCPPERWRLSWGKWLSRRQLV</sequence>
<dbReference type="EMBL" id="KZ084094">
    <property type="protein sequence ID" value="OSD04999.1"/>
    <property type="molecule type" value="Genomic_DNA"/>
</dbReference>
<keyword evidence="2" id="KW-1185">Reference proteome</keyword>
<evidence type="ECO:0000313" key="1">
    <source>
        <dbReference type="EMBL" id="OSD04999.1"/>
    </source>
</evidence>
<accession>A0A1Y2IV19</accession>